<keyword evidence="2" id="KW-0238">DNA-binding</keyword>
<dbReference type="Pfam" id="PF01380">
    <property type="entry name" value="SIS"/>
    <property type="match status" value="1"/>
</dbReference>
<evidence type="ECO:0000313" key="7">
    <source>
        <dbReference type="Proteomes" id="UP000192775"/>
    </source>
</evidence>
<gene>
    <name evidence="6" type="ORF">B5808_00735</name>
</gene>
<dbReference type="InterPro" id="IPR001347">
    <property type="entry name" value="SIS_dom"/>
</dbReference>
<dbReference type="InterPro" id="IPR046348">
    <property type="entry name" value="SIS_dom_sf"/>
</dbReference>
<dbReference type="InterPro" id="IPR000281">
    <property type="entry name" value="HTH_RpiR"/>
</dbReference>
<evidence type="ECO:0000256" key="1">
    <source>
        <dbReference type="ARBA" id="ARBA00023015"/>
    </source>
</evidence>
<dbReference type="InterPro" id="IPR036388">
    <property type="entry name" value="WH-like_DNA-bd_sf"/>
</dbReference>
<evidence type="ECO:0000256" key="2">
    <source>
        <dbReference type="ARBA" id="ARBA00023125"/>
    </source>
</evidence>
<dbReference type="SUPFAM" id="SSF53697">
    <property type="entry name" value="SIS domain"/>
    <property type="match status" value="1"/>
</dbReference>
<feature type="domain" description="HTH rpiR-type" evidence="4">
    <location>
        <begin position="8"/>
        <end position="84"/>
    </location>
</feature>
<dbReference type="Gene3D" id="1.10.10.10">
    <property type="entry name" value="Winged helix-like DNA-binding domain superfamily/Winged helix DNA-binding domain"/>
    <property type="match status" value="1"/>
</dbReference>
<dbReference type="RefSeq" id="WP_085017733.1">
    <property type="nucleotide sequence ID" value="NZ_BMHD01000001.1"/>
</dbReference>
<dbReference type="PROSITE" id="PS51464">
    <property type="entry name" value="SIS"/>
    <property type="match status" value="1"/>
</dbReference>
<dbReference type="Pfam" id="PF01418">
    <property type="entry name" value="HTH_6"/>
    <property type="match status" value="1"/>
</dbReference>
<sequence length="302" mass="32104">MSDPAMSDNILHQISRRAGSLSPALRGVADVILADPEEAQALSITELAGRAGVADSTVSRFLRELDLEGYNQLRLGIAQAIYSRPSSGSESKASWVYEGVLKGDSPEKIIEKVQHGSVEALSRTAERLDPEVISETAERIHSAKAIYFAAMGSSSTAAENAVMRFMRAGVRCHFFRDQSVQSMGSATLGEGDVLIAISDSGDSTSVVSSAQIAKFHGAHTVGVTSNLDSALAAVVDRVLLTAGTVASSDVYGESVTSKWGQLLAIDVLYATYATKYYEETADYLAESYLSAIRPTRGSDPRA</sequence>
<evidence type="ECO:0000259" key="4">
    <source>
        <dbReference type="PROSITE" id="PS51071"/>
    </source>
</evidence>
<accession>A0A1X9LJ21</accession>
<dbReference type="CDD" id="cd05013">
    <property type="entry name" value="SIS_RpiR"/>
    <property type="match status" value="1"/>
</dbReference>
<reference evidence="6 7" key="1">
    <citation type="submission" date="2017-04" db="EMBL/GenBank/DDBJ databases">
        <authorList>
            <person name="Afonso C.L."/>
            <person name="Miller P.J."/>
            <person name="Scott M.A."/>
            <person name="Spackman E."/>
            <person name="Goraichik I."/>
            <person name="Dimitrov K.M."/>
            <person name="Suarez D.L."/>
            <person name="Swayne D.E."/>
        </authorList>
    </citation>
    <scope>NUCLEOTIDE SEQUENCE [LARGE SCALE GENOMIC DNA]</scope>
    <source>
        <strain evidence="7">XA(T)</strain>
    </source>
</reference>
<dbReference type="PROSITE" id="PS51071">
    <property type="entry name" value="HTH_RPIR"/>
    <property type="match status" value="1"/>
</dbReference>
<keyword evidence="1" id="KW-0805">Transcription regulation</keyword>
<dbReference type="PANTHER" id="PTHR30514:SF1">
    <property type="entry name" value="HTH-TYPE TRANSCRIPTIONAL REGULATOR HEXR-RELATED"/>
    <property type="match status" value="1"/>
</dbReference>
<dbReference type="GO" id="GO:0003677">
    <property type="term" value="F:DNA binding"/>
    <property type="evidence" value="ECO:0007669"/>
    <property type="project" value="UniProtKB-KW"/>
</dbReference>
<dbReference type="SUPFAM" id="SSF46689">
    <property type="entry name" value="Homeodomain-like"/>
    <property type="match status" value="1"/>
</dbReference>
<dbReference type="KEGG" id="cphy:B5808_00735"/>
<dbReference type="Gene3D" id="3.40.50.10490">
    <property type="entry name" value="Glucose-6-phosphate isomerase like protein, domain 1"/>
    <property type="match status" value="1"/>
</dbReference>
<organism evidence="6 7">
    <name type="scientific">Cnuibacter physcomitrellae</name>
    <dbReference type="NCBI Taxonomy" id="1619308"/>
    <lineage>
        <taxon>Bacteria</taxon>
        <taxon>Bacillati</taxon>
        <taxon>Actinomycetota</taxon>
        <taxon>Actinomycetes</taxon>
        <taxon>Micrococcales</taxon>
        <taxon>Microbacteriaceae</taxon>
        <taxon>Cnuibacter</taxon>
    </lineage>
</organism>
<evidence type="ECO:0008006" key="8">
    <source>
        <dbReference type="Google" id="ProtNLM"/>
    </source>
</evidence>
<dbReference type="InterPro" id="IPR035472">
    <property type="entry name" value="RpiR-like_SIS"/>
</dbReference>
<keyword evidence="7" id="KW-1185">Reference proteome</keyword>
<dbReference type="GO" id="GO:1901135">
    <property type="term" value="P:carbohydrate derivative metabolic process"/>
    <property type="evidence" value="ECO:0007669"/>
    <property type="project" value="InterPro"/>
</dbReference>
<dbReference type="EMBL" id="CP020715">
    <property type="protein sequence ID" value="ARJ03921.1"/>
    <property type="molecule type" value="Genomic_DNA"/>
</dbReference>
<keyword evidence="3" id="KW-0804">Transcription</keyword>
<dbReference type="InterPro" id="IPR047640">
    <property type="entry name" value="RpiR-like"/>
</dbReference>
<name>A0A1X9LJ21_9MICO</name>
<dbReference type="PANTHER" id="PTHR30514">
    <property type="entry name" value="GLUCOKINASE"/>
    <property type="match status" value="1"/>
</dbReference>
<protein>
    <recommendedName>
        <fullName evidence="8">RpiR family transcriptional regulator</fullName>
    </recommendedName>
</protein>
<dbReference type="GO" id="GO:0003700">
    <property type="term" value="F:DNA-binding transcription factor activity"/>
    <property type="evidence" value="ECO:0007669"/>
    <property type="project" value="InterPro"/>
</dbReference>
<evidence type="ECO:0000256" key="3">
    <source>
        <dbReference type="ARBA" id="ARBA00023163"/>
    </source>
</evidence>
<evidence type="ECO:0000313" key="6">
    <source>
        <dbReference type="EMBL" id="ARJ03921.1"/>
    </source>
</evidence>
<dbReference type="GO" id="GO:0097367">
    <property type="term" value="F:carbohydrate derivative binding"/>
    <property type="evidence" value="ECO:0007669"/>
    <property type="project" value="InterPro"/>
</dbReference>
<evidence type="ECO:0000259" key="5">
    <source>
        <dbReference type="PROSITE" id="PS51464"/>
    </source>
</evidence>
<dbReference type="InterPro" id="IPR009057">
    <property type="entry name" value="Homeodomain-like_sf"/>
</dbReference>
<proteinExistence type="predicted"/>
<dbReference type="AlphaFoldDB" id="A0A1X9LJ21"/>
<feature type="domain" description="SIS" evidence="5">
    <location>
        <begin position="136"/>
        <end position="278"/>
    </location>
</feature>
<dbReference type="STRING" id="1619308.B5808_00735"/>
<dbReference type="Proteomes" id="UP000192775">
    <property type="component" value="Chromosome"/>
</dbReference>